<name>A0A412G7A0_9BACT</name>
<protein>
    <submittedName>
        <fullName evidence="1">Uncharacterized protein</fullName>
    </submittedName>
</protein>
<dbReference type="RefSeq" id="WP_118485352.1">
    <property type="nucleotide sequence ID" value="NZ_QRUU01000124.1"/>
</dbReference>
<reference evidence="1 2" key="1">
    <citation type="submission" date="2018-08" db="EMBL/GenBank/DDBJ databases">
        <title>A genome reference for cultivated species of the human gut microbiota.</title>
        <authorList>
            <person name="Zou Y."/>
            <person name="Xue W."/>
            <person name="Luo G."/>
        </authorList>
    </citation>
    <scope>NUCLEOTIDE SEQUENCE [LARGE SCALE GENOMIC DNA]</scope>
    <source>
        <strain evidence="1 2">AF24-2</strain>
    </source>
</reference>
<dbReference type="Proteomes" id="UP000285864">
    <property type="component" value="Unassembled WGS sequence"/>
</dbReference>
<organism evidence="1 2">
    <name type="scientific">Phocaeicola coprocola</name>
    <dbReference type="NCBI Taxonomy" id="310298"/>
    <lineage>
        <taxon>Bacteria</taxon>
        <taxon>Pseudomonadati</taxon>
        <taxon>Bacteroidota</taxon>
        <taxon>Bacteroidia</taxon>
        <taxon>Bacteroidales</taxon>
        <taxon>Bacteroidaceae</taxon>
        <taxon>Phocaeicola</taxon>
    </lineage>
</organism>
<sequence>MKTRTDAVVFTTLKNKDIITTDSNGHIMLDVTKLFDTDGNEFLKCRNVGDYTVGEIEKLKYKLKMLIYGKTEE</sequence>
<evidence type="ECO:0000313" key="1">
    <source>
        <dbReference type="EMBL" id="RGR88939.1"/>
    </source>
</evidence>
<keyword evidence="2" id="KW-1185">Reference proteome</keyword>
<evidence type="ECO:0000313" key="2">
    <source>
        <dbReference type="Proteomes" id="UP000285864"/>
    </source>
</evidence>
<dbReference type="AlphaFoldDB" id="A0A412G7A0"/>
<accession>A0A412G7A0</accession>
<dbReference type="EMBL" id="QRUU01000124">
    <property type="protein sequence ID" value="RGR88939.1"/>
    <property type="molecule type" value="Genomic_DNA"/>
</dbReference>
<gene>
    <name evidence="1" type="ORF">DWY20_14435</name>
</gene>
<proteinExistence type="predicted"/>
<comment type="caution">
    <text evidence="1">The sequence shown here is derived from an EMBL/GenBank/DDBJ whole genome shotgun (WGS) entry which is preliminary data.</text>
</comment>